<accession>A0A3M6QYS7</accession>
<feature type="chain" id="PRO_5018232284" evidence="7">
    <location>
        <begin position="24"/>
        <end position="107"/>
    </location>
</feature>
<dbReference type="PROSITE" id="PS51007">
    <property type="entry name" value="CYTC"/>
    <property type="match status" value="1"/>
</dbReference>
<evidence type="ECO:0000256" key="5">
    <source>
        <dbReference type="ARBA" id="ARBA00023004"/>
    </source>
</evidence>
<evidence type="ECO:0000256" key="1">
    <source>
        <dbReference type="ARBA" id="ARBA00022448"/>
    </source>
</evidence>
<keyword evidence="4" id="KW-0249">Electron transport</keyword>
<keyword evidence="5 6" id="KW-0408">Iron</keyword>
<comment type="caution">
    <text evidence="9">The sequence shown here is derived from an EMBL/GenBank/DDBJ whole genome shotgun (WGS) entry which is preliminary data.</text>
</comment>
<dbReference type="RefSeq" id="WP_122225891.1">
    <property type="nucleotide sequence ID" value="NZ_RDQO01000001.1"/>
</dbReference>
<evidence type="ECO:0000256" key="3">
    <source>
        <dbReference type="ARBA" id="ARBA00022723"/>
    </source>
</evidence>
<dbReference type="InterPro" id="IPR009056">
    <property type="entry name" value="Cyt_c-like_dom"/>
</dbReference>
<dbReference type="InterPro" id="IPR036909">
    <property type="entry name" value="Cyt_c-like_dom_sf"/>
</dbReference>
<dbReference type="EMBL" id="RDQO01000001">
    <property type="protein sequence ID" value="RMX07769.1"/>
    <property type="molecule type" value="Genomic_DNA"/>
</dbReference>
<dbReference type="InterPro" id="IPR002324">
    <property type="entry name" value="Cyt_c_ID"/>
</dbReference>
<evidence type="ECO:0000313" key="9">
    <source>
        <dbReference type="EMBL" id="RMX07769.1"/>
    </source>
</evidence>
<gene>
    <name evidence="9" type="ORF">D8I35_01125</name>
</gene>
<protein>
    <submittedName>
        <fullName evidence="9">Cytochrome C</fullName>
    </submittedName>
</protein>
<organism evidence="9 10">
    <name type="scientific">Corticibacter populi</name>
    <dbReference type="NCBI Taxonomy" id="1550736"/>
    <lineage>
        <taxon>Bacteria</taxon>
        <taxon>Pseudomonadati</taxon>
        <taxon>Pseudomonadota</taxon>
        <taxon>Betaproteobacteria</taxon>
        <taxon>Burkholderiales</taxon>
        <taxon>Comamonadaceae</taxon>
        <taxon>Corticibacter</taxon>
    </lineage>
</organism>
<dbReference type="GO" id="GO:0005506">
    <property type="term" value="F:iron ion binding"/>
    <property type="evidence" value="ECO:0007669"/>
    <property type="project" value="InterPro"/>
</dbReference>
<evidence type="ECO:0000259" key="8">
    <source>
        <dbReference type="PROSITE" id="PS51007"/>
    </source>
</evidence>
<feature type="binding site" description="covalent" evidence="6">
    <location>
        <position position="86"/>
    </location>
    <ligand>
        <name>heme c</name>
        <dbReference type="ChEBI" id="CHEBI:61717"/>
    </ligand>
</feature>
<reference evidence="9 10" key="1">
    <citation type="submission" date="2018-10" db="EMBL/GenBank/DDBJ databases">
        <title>Draft genome of Cortibacter populi DSM10536.</title>
        <authorList>
            <person name="Bernier A.-M."/>
            <person name="Bernard K."/>
        </authorList>
    </citation>
    <scope>NUCLEOTIDE SEQUENCE [LARGE SCALE GENOMIC DNA]</scope>
    <source>
        <strain evidence="9 10">DSM 105136</strain>
    </source>
</reference>
<dbReference type="SUPFAM" id="SSF46626">
    <property type="entry name" value="Cytochrome c"/>
    <property type="match status" value="1"/>
</dbReference>
<keyword evidence="10" id="KW-1185">Reference proteome</keyword>
<feature type="domain" description="Cytochrome c" evidence="8">
    <location>
        <begin position="23"/>
        <end position="107"/>
    </location>
</feature>
<dbReference type="GO" id="GO:0020037">
    <property type="term" value="F:heme binding"/>
    <property type="evidence" value="ECO:0007669"/>
    <property type="project" value="InterPro"/>
</dbReference>
<dbReference type="PRINTS" id="PR00606">
    <property type="entry name" value="CYTCHROMECID"/>
</dbReference>
<feature type="binding site" description="covalent" evidence="6">
    <location>
        <position position="41"/>
    </location>
    <ligand>
        <name>heme c</name>
        <dbReference type="ChEBI" id="CHEBI:61717"/>
    </ligand>
</feature>
<keyword evidence="2 6" id="KW-0349">Heme</keyword>
<dbReference type="AlphaFoldDB" id="A0A3M6QYS7"/>
<dbReference type="Proteomes" id="UP000278006">
    <property type="component" value="Unassembled WGS sequence"/>
</dbReference>
<proteinExistence type="predicted"/>
<evidence type="ECO:0000256" key="4">
    <source>
        <dbReference type="ARBA" id="ARBA00022982"/>
    </source>
</evidence>
<dbReference type="GO" id="GO:0009055">
    <property type="term" value="F:electron transfer activity"/>
    <property type="evidence" value="ECO:0007669"/>
    <property type="project" value="InterPro"/>
</dbReference>
<keyword evidence="7" id="KW-0732">Signal</keyword>
<dbReference type="OrthoDB" id="9814063at2"/>
<keyword evidence="1" id="KW-0813">Transport</keyword>
<feature type="signal peptide" evidence="7">
    <location>
        <begin position="1"/>
        <end position="23"/>
    </location>
</feature>
<evidence type="ECO:0000256" key="6">
    <source>
        <dbReference type="PIRSR" id="PIRSR602324-1"/>
    </source>
</evidence>
<evidence type="ECO:0000313" key="10">
    <source>
        <dbReference type="Proteomes" id="UP000278006"/>
    </source>
</evidence>
<sequence>MRATIRHAALLGGLIGLAAPAPAQQADAAALAKSKNCLACHATHRNVVGPSFKVVSEKYAGKSDAVPQIAARIAAGSSGIWGPVPMPANRVSADEARQLAEWILTIK</sequence>
<evidence type="ECO:0000256" key="2">
    <source>
        <dbReference type="ARBA" id="ARBA00022617"/>
    </source>
</evidence>
<dbReference type="Pfam" id="PF00034">
    <property type="entry name" value="Cytochrom_C"/>
    <property type="match status" value="1"/>
</dbReference>
<feature type="binding site" description="covalent" evidence="6">
    <location>
        <position position="37"/>
    </location>
    <ligand>
        <name>heme c</name>
        <dbReference type="ChEBI" id="CHEBI:61717"/>
    </ligand>
</feature>
<dbReference type="Gene3D" id="1.10.760.10">
    <property type="entry name" value="Cytochrome c-like domain"/>
    <property type="match status" value="1"/>
</dbReference>
<name>A0A3M6QYS7_9BURK</name>
<comment type="PTM">
    <text evidence="6">Binds 1 heme c group covalently per subunit.</text>
</comment>
<keyword evidence="3 6" id="KW-0479">Metal-binding</keyword>
<evidence type="ECO:0000256" key="7">
    <source>
        <dbReference type="SAM" id="SignalP"/>
    </source>
</evidence>